<dbReference type="AlphaFoldDB" id="A0A927D7A0"/>
<keyword evidence="2" id="KW-0472">Membrane</keyword>
<comment type="caution">
    <text evidence="4">The sequence shown here is derived from an EMBL/GenBank/DDBJ whole genome shotgun (WGS) entry which is preliminary data.</text>
</comment>
<dbReference type="PANTHER" id="PTHR13847">
    <property type="entry name" value="SARCOSINE DEHYDROGENASE-RELATED"/>
    <property type="match status" value="1"/>
</dbReference>
<dbReference type="PANTHER" id="PTHR13847:SF289">
    <property type="entry name" value="GLYCINE OXIDASE"/>
    <property type="match status" value="1"/>
</dbReference>
<feature type="domain" description="FAD dependent oxidoreductase" evidence="3">
    <location>
        <begin position="5"/>
        <end position="392"/>
    </location>
</feature>
<feature type="transmembrane region" description="Helical" evidence="2">
    <location>
        <begin position="42"/>
        <end position="62"/>
    </location>
</feature>
<dbReference type="RefSeq" id="WP_191077259.1">
    <property type="nucleotide sequence ID" value="NZ_JACTAG010000005.1"/>
</dbReference>
<evidence type="ECO:0000313" key="5">
    <source>
        <dbReference type="Proteomes" id="UP000635142"/>
    </source>
</evidence>
<feature type="transmembrane region" description="Helical" evidence="2">
    <location>
        <begin position="5"/>
        <end position="22"/>
    </location>
</feature>
<keyword evidence="1" id="KW-0560">Oxidoreductase</keyword>
<evidence type="ECO:0000313" key="4">
    <source>
        <dbReference type="EMBL" id="MBD3666229.1"/>
    </source>
</evidence>
<dbReference type="Proteomes" id="UP000635142">
    <property type="component" value="Unassembled WGS sequence"/>
</dbReference>
<sequence>MSKNIVIIGAGIVGVSTGIWLRRLGAEVTILDRGAPGQGTSYGNAGVLAACAMVPVTIPGLVAKSPKLVMNPDFPLFLRWSYLPRLAPWLVRYLANANDRDTRRIAKGLTPITSDTVEQHKALTAGTDAARWVTDCDYHFAYKDRAAFEADSYTWKLRRKAGFAPEITEGDAVKDREPNLSGVNLLATMKAHGTIRNPGGYVAHLAEVFQGMGGTLRQTEVKDFERTGGQVTAVRTKDGPVPCDQVVIATGVWSKPLMEKMGIKVPLETERGYHILFEGATNGALSPTMVAAGKFVATPMDAGLRCAGVVEFGGLDAGPSKGPLKLLRRQVKAAYPDLKYAGTEKWLGHRPAPSDSLPLIGEVGQTGVFTAFGHHHIGLTGGPKTGRLLANMIMGAPPNIDMSTYSPNRFAT</sequence>
<accession>A0A927D7A0</accession>
<dbReference type="GO" id="GO:0016491">
    <property type="term" value="F:oxidoreductase activity"/>
    <property type="evidence" value="ECO:0007669"/>
    <property type="project" value="UniProtKB-KW"/>
</dbReference>
<evidence type="ECO:0000256" key="2">
    <source>
        <dbReference type="SAM" id="Phobius"/>
    </source>
</evidence>
<keyword evidence="2" id="KW-1133">Transmembrane helix</keyword>
<keyword evidence="2" id="KW-0812">Transmembrane</keyword>
<dbReference type="InterPro" id="IPR036188">
    <property type="entry name" value="FAD/NAD-bd_sf"/>
</dbReference>
<proteinExistence type="predicted"/>
<dbReference type="Gene3D" id="3.50.50.60">
    <property type="entry name" value="FAD/NAD(P)-binding domain"/>
    <property type="match status" value="2"/>
</dbReference>
<keyword evidence="5" id="KW-1185">Reference proteome</keyword>
<name>A0A927D7A0_9RHOB</name>
<reference evidence="4" key="1">
    <citation type="submission" date="2020-08" db="EMBL/GenBank/DDBJ databases">
        <title>Sulfitobacter aestuariivivens sp. nov., isolated from a tidal flat.</title>
        <authorList>
            <person name="Park S."/>
            <person name="Yoon J.-H."/>
        </authorList>
    </citation>
    <scope>NUCLEOTIDE SEQUENCE</scope>
    <source>
        <strain evidence="4">TSTF-M16</strain>
    </source>
</reference>
<dbReference type="Gene3D" id="3.30.9.10">
    <property type="entry name" value="D-Amino Acid Oxidase, subunit A, domain 2"/>
    <property type="match status" value="1"/>
</dbReference>
<dbReference type="Pfam" id="PF01266">
    <property type="entry name" value="DAO"/>
    <property type="match status" value="1"/>
</dbReference>
<evidence type="ECO:0000259" key="3">
    <source>
        <dbReference type="Pfam" id="PF01266"/>
    </source>
</evidence>
<dbReference type="SUPFAM" id="SSF54373">
    <property type="entry name" value="FAD-linked reductases, C-terminal domain"/>
    <property type="match status" value="1"/>
</dbReference>
<protein>
    <submittedName>
        <fullName evidence="4">FAD-dependent oxidoreductase</fullName>
    </submittedName>
</protein>
<dbReference type="InterPro" id="IPR006076">
    <property type="entry name" value="FAD-dep_OxRdtase"/>
</dbReference>
<organism evidence="4 5">
    <name type="scientific">Sulfitobacter aestuariivivens</name>
    <dbReference type="NCBI Taxonomy" id="2766981"/>
    <lineage>
        <taxon>Bacteria</taxon>
        <taxon>Pseudomonadati</taxon>
        <taxon>Pseudomonadota</taxon>
        <taxon>Alphaproteobacteria</taxon>
        <taxon>Rhodobacterales</taxon>
        <taxon>Roseobacteraceae</taxon>
        <taxon>Sulfitobacter</taxon>
    </lineage>
</organism>
<dbReference type="PRINTS" id="PR00411">
    <property type="entry name" value="PNDRDTASEI"/>
</dbReference>
<dbReference type="SUPFAM" id="SSF51905">
    <property type="entry name" value="FAD/NAD(P)-binding domain"/>
    <property type="match status" value="1"/>
</dbReference>
<gene>
    <name evidence="4" type="ORF">H9Q16_20035</name>
</gene>
<evidence type="ECO:0000256" key="1">
    <source>
        <dbReference type="ARBA" id="ARBA00023002"/>
    </source>
</evidence>
<dbReference type="GO" id="GO:0005737">
    <property type="term" value="C:cytoplasm"/>
    <property type="evidence" value="ECO:0007669"/>
    <property type="project" value="TreeGrafter"/>
</dbReference>
<dbReference type="EMBL" id="JACTAG010000005">
    <property type="protein sequence ID" value="MBD3666229.1"/>
    <property type="molecule type" value="Genomic_DNA"/>
</dbReference>